<evidence type="ECO:0000313" key="2">
    <source>
        <dbReference type="EMBL" id="AEF85390.1"/>
    </source>
</evidence>
<name>F5YGZ1_TREPZ</name>
<dbReference type="HOGENOM" id="CLU_483897_0_0_12"/>
<protein>
    <recommendedName>
        <fullName evidence="4">P83100 family protein</fullName>
    </recommendedName>
</protein>
<dbReference type="eggNOG" id="COG4372">
    <property type="taxonomic scope" value="Bacteria"/>
</dbReference>
<dbReference type="Proteomes" id="UP000009223">
    <property type="component" value="Chromosome"/>
</dbReference>
<sequence>MKTPGARYLLFFSIILILGSGTPLFSQVDTEELSTSQEPINFINYEGPQDRIETRAQIRNIGFTAGQAIRAGDSTTGTSARYFVIHSVSDPEGDKLDADILGLGPDAGVDHIRNLRLIIQGYLEGAYDYSERDAALLAQYITIYNAVFRGNWDFFTRRYKTPVIGNLTREKAGLSTRYDEWPGRSLIVIPLQTAMPGSLSAIDTSTLTENDVIGELRQDDDKGIPQRQGMVDIKEREAEQAEQAAAAKREAIANDEKVVAEDRQQNQQERQQIAEDRQQLKEDQEAGKISPEEAEAAEKELDTREAEADQKDEEIAQKEEELDEQRQEAEKTEEFAEQKAAEAQQERQDIAQDQQGLINQQAAQAPQGVLGIKLESPNSALGRIVKLQIDSGTTLQSSALNSINARTFTLMEGKILAVAGEDRGNGAIRLVEISPATLEMIKQGEDDIHPQSLLWINGQDIYAISSAPGGLYLGRYNTELARQARSTVTVHPFATVTFQDDLIITQNTEGQAVLLNAKDLTERK</sequence>
<accession>F5YGZ1</accession>
<evidence type="ECO:0000256" key="1">
    <source>
        <dbReference type="SAM" id="MobiDB-lite"/>
    </source>
</evidence>
<dbReference type="AlphaFoldDB" id="F5YGZ1"/>
<reference evidence="3" key="1">
    <citation type="submission" date="2009-12" db="EMBL/GenBank/DDBJ databases">
        <title>Complete sequence of Treponema primitia strain ZAS-2.</title>
        <authorList>
            <person name="Tetu S.G."/>
            <person name="Matson E."/>
            <person name="Ren Q."/>
            <person name="Seshadri R."/>
            <person name="Elbourne L."/>
            <person name="Hassan K.A."/>
            <person name="Durkin A."/>
            <person name="Radune D."/>
            <person name="Mohamoud Y."/>
            <person name="Shay R."/>
            <person name="Jin S."/>
            <person name="Zhang X."/>
            <person name="Lucey K."/>
            <person name="Ballor N.R."/>
            <person name="Ottesen E."/>
            <person name="Rosenthal R."/>
            <person name="Allen A."/>
            <person name="Leadbetter J.R."/>
            <person name="Paulsen I.T."/>
        </authorList>
    </citation>
    <scope>NUCLEOTIDE SEQUENCE [LARGE SCALE GENOMIC DNA]</scope>
    <source>
        <strain evidence="3">ATCC BAA-887 / DSM 12427 / ZAS-2</strain>
    </source>
</reference>
<dbReference type="InterPro" id="IPR007926">
    <property type="entry name" value="Borrelia_P83"/>
</dbReference>
<feature type="compositionally biased region" description="Basic and acidic residues" evidence="1">
    <location>
        <begin position="296"/>
        <end position="350"/>
    </location>
</feature>
<dbReference type="STRING" id="545694.TREPR_2514"/>
<feature type="region of interest" description="Disordered" evidence="1">
    <location>
        <begin position="257"/>
        <end position="350"/>
    </location>
</feature>
<reference evidence="2 3" key="2">
    <citation type="journal article" date="2011" name="ISME J.">
        <title>RNA-seq reveals cooperative metabolic interactions between two termite-gut spirochete species in co-culture.</title>
        <authorList>
            <person name="Rosenthal A.Z."/>
            <person name="Matson E.G."/>
            <person name="Eldar A."/>
            <person name="Leadbetter J.R."/>
        </authorList>
    </citation>
    <scope>NUCLEOTIDE SEQUENCE [LARGE SCALE GENOMIC DNA]</scope>
    <source>
        <strain evidence="3">ATCC BAA-887 / DSM 12427 / ZAS-2</strain>
    </source>
</reference>
<dbReference type="RefSeq" id="WP_015707696.1">
    <property type="nucleotide sequence ID" value="NC_015578.1"/>
</dbReference>
<dbReference type="Pfam" id="PF05262">
    <property type="entry name" value="Borrelia_P83"/>
    <property type="match status" value="1"/>
</dbReference>
<dbReference type="KEGG" id="tpi:TREPR_2514"/>
<gene>
    <name evidence="2" type="ordered locus">TREPR_2514</name>
</gene>
<dbReference type="OrthoDB" id="350069at2"/>
<evidence type="ECO:0008006" key="4">
    <source>
        <dbReference type="Google" id="ProtNLM"/>
    </source>
</evidence>
<evidence type="ECO:0000313" key="3">
    <source>
        <dbReference type="Proteomes" id="UP000009223"/>
    </source>
</evidence>
<feature type="compositionally biased region" description="Basic and acidic residues" evidence="1">
    <location>
        <begin position="272"/>
        <end position="286"/>
    </location>
</feature>
<proteinExistence type="predicted"/>
<keyword evidence="3" id="KW-1185">Reference proteome</keyword>
<organism evidence="2 3">
    <name type="scientific">Treponema primitia (strain ATCC BAA-887 / DSM 12427 / ZAS-2)</name>
    <dbReference type="NCBI Taxonomy" id="545694"/>
    <lineage>
        <taxon>Bacteria</taxon>
        <taxon>Pseudomonadati</taxon>
        <taxon>Spirochaetota</taxon>
        <taxon>Spirochaetia</taxon>
        <taxon>Spirochaetales</taxon>
        <taxon>Treponemataceae</taxon>
        <taxon>Treponema</taxon>
    </lineage>
</organism>
<dbReference type="EMBL" id="CP001843">
    <property type="protein sequence ID" value="AEF85390.1"/>
    <property type="molecule type" value="Genomic_DNA"/>
</dbReference>